<dbReference type="SUPFAM" id="SSF48371">
    <property type="entry name" value="ARM repeat"/>
    <property type="match status" value="1"/>
</dbReference>
<evidence type="ECO:0000256" key="1">
    <source>
        <dbReference type="ARBA" id="ARBA00022737"/>
    </source>
</evidence>
<dbReference type="InParanoid" id="A0A2J7QKP0"/>
<accession>A0A2J7QKP0</accession>
<dbReference type="PROSITE" id="PS50302">
    <property type="entry name" value="PUM"/>
    <property type="match status" value="1"/>
</dbReference>
<dbReference type="InterPro" id="IPR016024">
    <property type="entry name" value="ARM-type_fold"/>
</dbReference>
<gene>
    <name evidence="6" type="ORF">B7P43_G12377</name>
</gene>
<dbReference type="PROSITE" id="PS50303">
    <property type="entry name" value="PUM_HD"/>
    <property type="match status" value="1"/>
</dbReference>
<protein>
    <submittedName>
        <fullName evidence="6">Pumilio-like protein 3</fullName>
    </submittedName>
</protein>
<feature type="compositionally biased region" description="Basic and acidic residues" evidence="4">
    <location>
        <begin position="11"/>
        <end position="26"/>
    </location>
</feature>
<keyword evidence="2" id="KW-0694">RNA-binding</keyword>
<proteinExistence type="predicted"/>
<dbReference type="PANTHER" id="PTHR13389:SF0">
    <property type="entry name" value="PUMILIO HOMOLOG 3"/>
    <property type="match status" value="1"/>
</dbReference>
<dbReference type="InterPro" id="IPR012959">
    <property type="entry name" value="CPL_dom"/>
</dbReference>
<dbReference type="GO" id="GO:0003729">
    <property type="term" value="F:mRNA binding"/>
    <property type="evidence" value="ECO:0007669"/>
    <property type="project" value="TreeGrafter"/>
</dbReference>
<reference evidence="6 7" key="1">
    <citation type="submission" date="2017-12" db="EMBL/GenBank/DDBJ databases">
        <title>Hemimetabolous genomes reveal molecular basis of termite eusociality.</title>
        <authorList>
            <person name="Harrison M.C."/>
            <person name="Jongepier E."/>
            <person name="Robertson H.M."/>
            <person name="Arning N."/>
            <person name="Bitard-Feildel T."/>
            <person name="Chao H."/>
            <person name="Childers C.P."/>
            <person name="Dinh H."/>
            <person name="Doddapaneni H."/>
            <person name="Dugan S."/>
            <person name="Gowin J."/>
            <person name="Greiner C."/>
            <person name="Han Y."/>
            <person name="Hu H."/>
            <person name="Hughes D.S.T."/>
            <person name="Huylmans A.-K."/>
            <person name="Kemena C."/>
            <person name="Kremer L.P.M."/>
            <person name="Lee S.L."/>
            <person name="Lopez-Ezquerra A."/>
            <person name="Mallet L."/>
            <person name="Monroy-Kuhn J.M."/>
            <person name="Moser A."/>
            <person name="Murali S.C."/>
            <person name="Muzny D.M."/>
            <person name="Otani S."/>
            <person name="Piulachs M.-D."/>
            <person name="Poelchau M."/>
            <person name="Qu J."/>
            <person name="Schaub F."/>
            <person name="Wada-Katsumata A."/>
            <person name="Worley K.C."/>
            <person name="Xie Q."/>
            <person name="Ylla G."/>
            <person name="Poulsen M."/>
            <person name="Gibbs R.A."/>
            <person name="Schal C."/>
            <person name="Richards S."/>
            <person name="Belles X."/>
            <person name="Korb J."/>
            <person name="Bornberg-Bauer E."/>
        </authorList>
    </citation>
    <scope>NUCLEOTIDE SEQUENCE [LARGE SCALE GENOMIC DNA]</scope>
    <source>
        <tissue evidence="6">Whole body</tissue>
    </source>
</reference>
<dbReference type="GO" id="GO:0005730">
    <property type="term" value="C:nucleolus"/>
    <property type="evidence" value="ECO:0007669"/>
    <property type="project" value="TreeGrafter"/>
</dbReference>
<evidence type="ECO:0000256" key="3">
    <source>
        <dbReference type="PROSITE-ProRule" id="PRU00317"/>
    </source>
</evidence>
<evidence type="ECO:0000313" key="6">
    <source>
        <dbReference type="EMBL" id="PNF29156.1"/>
    </source>
</evidence>
<feature type="domain" description="PUM-HD" evidence="5">
    <location>
        <begin position="85"/>
        <end position="445"/>
    </location>
</feature>
<dbReference type="SMART" id="SM00025">
    <property type="entry name" value="Pumilio"/>
    <property type="match status" value="5"/>
</dbReference>
<feature type="compositionally biased region" description="Basic residues" evidence="4">
    <location>
        <begin position="1"/>
        <end position="10"/>
    </location>
</feature>
<dbReference type="Gene3D" id="1.25.10.10">
    <property type="entry name" value="Leucine-rich Repeat Variant"/>
    <property type="match status" value="2"/>
</dbReference>
<evidence type="ECO:0000313" key="7">
    <source>
        <dbReference type="Proteomes" id="UP000235965"/>
    </source>
</evidence>
<evidence type="ECO:0000256" key="4">
    <source>
        <dbReference type="SAM" id="MobiDB-lite"/>
    </source>
</evidence>
<dbReference type="Pfam" id="PF08144">
    <property type="entry name" value="CPL"/>
    <property type="match status" value="1"/>
</dbReference>
<keyword evidence="1" id="KW-0677">Repeat</keyword>
<dbReference type="Proteomes" id="UP000235965">
    <property type="component" value="Unassembled WGS sequence"/>
</dbReference>
<evidence type="ECO:0000259" key="5">
    <source>
        <dbReference type="PROSITE" id="PS50303"/>
    </source>
</evidence>
<comment type="caution">
    <text evidence="6">The sequence shown here is derived from an EMBL/GenBank/DDBJ whole genome shotgun (WGS) entry which is preliminary data.</text>
</comment>
<dbReference type="InterPro" id="IPR011989">
    <property type="entry name" value="ARM-like"/>
</dbReference>
<dbReference type="AlphaFoldDB" id="A0A2J7QKP0"/>
<dbReference type="InterPro" id="IPR001313">
    <property type="entry name" value="Pumilio_RNA-bd_rpt"/>
</dbReference>
<evidence type="ECO:0000256" key="2">
    <source>
        <dbReference type="ARBA" id="ARBA00022884"/>
    </source>
</evidence>
<feature type="region of interest" description="Disordered" evidence="4">
    <location>
        <begin position="1"/>
        <end position="69"/>
    </location>
</feature>
<dbReference type="EMBL" id="NEVH01013260">
    <property type="protein sequence ID" value="PNF29156.1"/>
    <property type="molecule type" value="Genomic_DNA"/>
</dbReference>
<name>A0A2J7QKP0_9NEOP</name>
<dbReference type="GO" id="GO:0006417">
    <property type="term" value="P:regulation of translation"/>
    <property type="evidence" value="ECO:0007669"/>
    <property type="project" value="TreeGrafter"/>
</dbReference>
<sequence>MTMVSRKRHSTHDSGQEPKAKIEKNSPKSKKQRKPKKRNAETLRKDSKRTKAAEKPNWPEFKKKKKELRNTRKEQKCTIYTLINKSKKLWEEVRRNDCPIEQREKLTLEIHGLLRNKLHKVVYSHDLSRVIQWLLKIGTPDLRAAITEELVPHVPAMLQSRYACFCVKRMLKYGSHESRKAIIRSLHGKVVKLTSHSVAAPILEHTYSTWASAFEKSQLRQEFYGDMYKQDKESDVNSLDDVFQKTPTMKEAILSAVKANMSRILDKKLTKSSLLHTVLCEYLRHCSKEDRDEALLQIQNSLLDFTSTRDGAHVAIMCIWHASNKVKKMIMKSLKGHMMEVAKSEHGHLILLALFDTVDDTVLLKKMLMPEVLGDLWSVASDEYGRKVILYLVAHRDPLYFHPTEVDMLRKGAALSCIKKDLEVRRSELLDAVSDPLLEAIANDAETWLSNSSIGMVTLAVLKSGKGSELQKAFETIAEYICDVTKKISEEKQEFFVVEHAGTHLMLKKLIQHDKERLRNGEVTFSSVLVSKLTEGTLLSWITYNRGCFLLVAMMENRIQSVVDETQRKLQPLISHIRKQTSVGASILHKRLTA</sequence>
<dbReference type="InterPro" id="IPR040059">
    <property type="entry name" value="PUM3"/>
</dbReference>
<feature type="compositionally biased region" description="Basic residues" evidence="4">
    <location>
        <begin position="27"/>
        <end position="37"/>
    </location>
</feature>
<dbReference type="PANTHER" id="PTHR13389">
    <property type="entry name" value="PUMILIO HOMOLOG 3"/>
    <property type="match status" value="1"/>
</dbReference>
<keyword evidence="7" id="KW-1185">Reference proteome</keyword>
<dbReference type="InterPro" id="IPR033133">
    <property type="entry name" value="PUM-HD"/>
</dbReference>
<feature type="repeat" description="Pumilio" evidence="3">
    <location>
        <begin position="149"/>
        <end position="184"/>
    </location>
</feature>
<dbReference type="STRING" id="105785.A0A2J7QKP0"/>
<dbReference type="FunCoup" id="A0A2J7QKP0">
    <property type="interactions" value="1196"/>
</dbReference>
<dbReference type="OrthoDB" id="497380at2759"/>
<feature type="compositionally biased region" description="Basic and acidic residues" evidence="4">
    <location>
        <begin position="38"/>
        <end position="54"/>
    </location>
</feature>
<organism evidence="6 7">
    <name type="scientific">Cryptotermes secundus</name>
    <dbReference type="NCBI Taxonomy" id="105785"/>
    <lineage>
        <taxon>Eukaryota</taxon>
        <taxon>Metazoa</taxon>
        <taxon>Ecdysozoa</taxon>
        <taxon>Arthropoda</taxon>
        <taxon>Hexapoda</taxon>
        <taxon>Insecta</taxon>
        <taxon>Pterygota</taxon>
        <taxon>Neoptera</taxon>
        <taxon>Polyneoptera</taxon>
        <taxon>Dictyoptera</taxon>
        <taxon>Blattodea</taxon>
        <taxon>Blattoidea</taxon>
        <taxon>Termitoidae</taxon>
        <taxon>Kalotermitidae</taxon>
        <taxon>Cryptotermitinae</taxon>
        <taxon>Cryptotermes</taxon>
    </lineage>
</organism>